<dbReference type="PIRSF" id="PIRSF026649">
    <property type="entry name" value="MsbB"/>
    <property type="match status" value="1"/>
</dbReference>
<name>A0A6N4ST33_CYTH3</name>
<evidence type="ECO:0000313" key="8">
    <source>
        <dbReference type="Proteomes" id="UP000001822"/>
    </source>
</evidence>
<evidence type="ECO:0000256" key="2">
    <source>
        <dbReference type="ARBA" id="ARBA00022475"/>
    </source>
</evidence>
<evidence type="ECO:0000256" key="4">
    <source>
        <dbReference type="ARBA" id="ARBA00022679"/>
    </source>
</evidence>
<evidence type="ECO:0000313" key="7">
    <source>
        <dbReference type="EMBL" id="ABG59541.1"/>
    </source>
</evidence>
<keyword evidence="3" id="KW-0997">Cell inner membrane</keyword>
<dbReference type="CDD" id="cd07984">
    <property type="entry name" value="LPLAT_LABLAT-like"/>
    <property type="match status" value="1"/>
</dbReference>
<dbReference type="Pfam" id="PF03279">
    <property type="entry name" value="Lip_A_acyltrans"/>
    <property type="match status" value="1"/>
</dbReference>
<dbReference type="AlphaFoldDB" id="A0A6N4ST33"/>
<dbReference type="GO" id="GO:0016746">
    <property type="term" value="F:acyltransferase activity"/>
    <property type="evidence" value="ECO:0007669"/>
    <property type="project" value="UniProtKB-KW"/>
</dbReference>
<keyword evidence="5" id="KW-0472">Membrane</keyword>
<dbReference type="PANTHER" id="PTHR30606:SF10">
    <property type="entry name" value="PHOSPHATIDYLINOSITOL MANNOSIDE ACYLTRANSFERASE"/>
    <property type="match status" value="1"/>
</dbReference>
<dbReference type="InterPro" id="IPR004960">
    <property type="entry name" value="LipA_acyltrans"/>
</dbReference>
<organism evidence="7 8">
    <name type="scientific">Cytophaga hutchinsonii (strain ATCC 33406 / DSM 1761 / CIP 103989 / NBRC 15051 / NCIMB 9469 / D465)</name>
    <dbReference type="NCBI Taxonomy" id="269798"/>
    <lineage>
        <taxon>Bacteria</taxon>
        <taxon>Pseudomonadati</taxon>
        <taxon>Bacteroidota</taxon>
        <taxon>Cytophagia</taxon>
        <taxon>Cytophagales</taxon>
        <taxon>Cytophagaceae</taxon>
        <taxon>Cytophaga</taxon>
    </lineage>
</organism>
<protein>
    <submittedName>
        <fullName evidence="7">Lipid A biosynthesis lauroyl acyltransferase (Heat shock protein)</fullName>
        <ecNumber evidence="7">2.3.1.-</ecNumber>
    </submittedName>
</protein>
<dbReference type="OrthoDB" id="9801955at2"/>
<keyword evidence="8" id="KW-1185">Reference proteome</keyword>
<evidence type="ECO:0000256" key="1">
    <source>
        <dbReference type="ARBA" id="ARBA00004533"/>
    </source>
</evidence>
<gene>
    <name evidence="7" type="primary">htrB</name>
    <name evidence="7" type="ordered locus">CHU_2280</name>
</gene>
<dbReference type="GO" id="GO:0009247">
    <property type="term" value="P:glycolipid biosynthetic process"/>
    <property type="evidence" value="ECO:0007669"/>
    <property type="project" value="UniProtKB-ARBA"/>
</dbReference>
<evidence type="ECO:0000256" key="5">
    <source>
        <dbReference type="ARBA" id="ARBA00023136"/>
    </source>
</evidence>
<dbReference type="PANTHER" id="PTHR30606">
    <property type="entry name" value="LIPID A BIOSYNTHESIS LAUROYL ACYLTRANSFERASE"/>
    <property type="match status" value="1"/>
</dbReference>
<keyword evidence="4 7" id="KW-0808">Transferase</keyword>
<dbReference type="KEGG" id="chu:CHU_2280"/>
<accession>A0A6N4ST33</accession>
<keyword evidence="2" id="KW-1003">Cell membrane</keyword>
<reference evidence="7 8" key="1">
    <citation type="journal article" date="2007" name="Appl. Environ. Microbiol.">
        <title>Genome sequence of the cellulolytic gliding bacterium Cytophaga hutchinsonii.</title>
        <authorList>
            <person name="Xie G."/>
            <person name="Bruce D.C."/>
            <person name="Challacombe J.F."/>
            <person name="Chertkov O."/>
            <person name="Detter J.C."/>
            <person name="Gilna P."/>
            <person name="Han C.S."/>
            <person name="Lucas S."/>
            <person name="Misra M."/>
            <person name="Myers G.L."/>
            <person name="Richardson P."/>
            <person name="Tapia R."/>
            <person name="Thayer N."/>
            <person name="Thompson L.S."/>
            <person name="Brettin T.S."/>
            <person name="Henrissat B."/>
            <person name="Wilson D.B."/>
            <person name="McBride M.J."/>
        </authorList>
    </citation>
    <scope>NUCLEOTIDE SEQUENCE [LARGE SCALE GENOMIC DNA]</scope>
    <source>
        <strain evidence="8">ATCC 33406 / DSM 1761 / CIP 103989 / NBRC 15051 / NCIMB 9469 / D465</strain>
    </source>
</reference>
<evidence type="ECO:0000256" key="6">
    <source>
        <dbReference type="ARBA" id="ARBA00023315"/>
    </source>
</evidence>
<sequence>MEADNRPFLKRLKYTLLFWLVKTLIFVTEKLPRPVVYFVYGGLGRLAYYFAGEPRRRAIKNLTIVFGKEKTQEEIKAITKKMFMNLGKNLATVMRVFPMENLDQFYKQVRIIGKENLDEAYAKGKGVVLLTAHIGAFEILGTFIGLNYKSIMVGTKLKDPRLDDLIVRSRSKGGSKYVHRGENTLQLMRSLKEGRVMIILIDQDTKVKSRFVDFMGVPAATPVGATMIALKSGADIVPVIVQMDEHDNQTITCMPALEVTRSGDPEQDLLDNTLRMNQAVDAFIRKDPSQWVWMHERFKTKPGEEIQ</sequence>
<dbReference type="Proteomes" id="UP000001822">
    <property type="component" value="Chromosome"/>
</dbReference>
<dbReference type="EMBL" id="CP000383">
    <property type="protein sequence ID" value="ABG59541.1"/>
    <property type="molecule type" value="Genomic_DNA"/>
</dbReference>
<dbReference type="GO" id="GO:0005886">
    <property type="term" value="C:plasma membrane"/>
    <property type="evidence" value="ECO:0007669"/>
    <property type="project" value="UniProtKB-SubCell"/>
</dbReference>
<evidence type="ECO:0000256" key="3">
    <source>
        <dbReference type="ARBA" id="ARBA00022519"/>
    </source>
</evidence>
<comment type="subcellular location">
    <subcellularLocation>
        <location evidence="1">Cell inner membrane</location>
    </subcellularLocation>
</comment>
<proteinExistence type="predicted"/>
<keyword evidence="6 7" id="KW-0012">Acyltransferase</keyword>
<dbReference type="RefSeq" id="WP_011585658.1">
    <property type="nucleotide sequence ID" value="NC_008255.1"/>
</dbReference>
<dbReference type="EC" id="2.3.1.-" evidence="7"/>